<dbReference type="Pfam" id="PF01381">
    <property type="entry name" value="HTH_3"/>
    <property type="match status" value="1"/>
</dbReference>
<sequence length="97" mass="10513">MITIGERIKAARKAANLTVCDMLIPMGVSRSTYTAIERGKSDIKVTQLLKIADITNASFTYLATGEGYSSNQVSMINTLINNTMCGLSQIHTEVNKA</sequence>
<dbReference type="CDD" id="cd00093">
    <property type="entry name" value="HTH_XRE"/>
    <property type="match status" value="1"/>
</dbReference>
<proteinExistence type="predicted"/>
<dbReference type="InterPro" id="IPR010982">
    <property type="entry name" value="Lambda_DNA-bd_dom_sf"/>
</dbReference>
<evidence type="ECO:0000313" key="2">
    <source>
        <dbReference type="EMBL" id="MYM61596.1"/>
    </source>
</evidence>
<dbReference type="InterPro" id="IPR001387">
    <property type="entry name" value="Cro/C1-type_HTH"/>
</dbReference>
<protein>
    <submittedName>
        <fullName evidence="2">Helix-turn-helix domain-containing protein</fullName>
    </submittedName>
</protein>
<feature type="domain" description="HTH cro/C1-type" evidence="1">
    <location>
        <begin position="8"/>
        <end position="62"/>
    </location>
</feature>
<keyword evidence="3" id="KW-1185">Reference proteome</keyword>
<dbReference type="Proteomes" id="UP000478571">
    <property type="component" value="Unassembled WGS sequence"/>
</dbReference>
<dbReference type="GO" id="GO:0003677">
    <property type="term" value="F:DNA binding"/>
    <property type="evidence" value="ECO:0007669"/>
    <property type="project" value="InterPro"/>
</dbReference>
<reference evidence="2 3" key="1">
    <citation type="submission" date="2020-01" db="EMBL/GenBank/DDBJ databases">
        <title>Draft Genome Sequence of Vibrio sp. strain OCN044, Isolated from a Healthy Coral at Palmyra Atoll.</title>
        <authorList>
            <person name="Videau P."/>
            <person name="Loughran R."/>
            <person name="Esquivel A."/>
            <person name="Deadmond M."/>
            <person name="Paddock B.E."/>
            <person name="Saw J.H."/>
            <person name="Ushijima B."/>
        </authorList>
    </citation>
    <scope>NUCLEOTIDE SEQUENCE [LARGE SCALE GENOMIC DNA]</scope>
    <source>
        <strain evidence="2 3">OCN044</strain>
    </source>
</reference>
<dbReference type="Gene3D" id="1.10.260.40">
    <property type="entry name" value="lambda repressor-like DNA-binding domains"/>
    <property type="match status" value="1"/>
</dbReference>
<evidence type="ECO:0000313" key="3">
    <source>
        <dbReference type="Proteomes" id="UP000478571"/>
    </source>
</evidence>
<comment type="caution">
    <text evidence="2">The sequence shown here is derived from an EMBL/GenBank/DDBJ whole genome shotgun (WGS) entry which is preliminary data.</text>
</comment>
<gene>
    <name evidence="2" type="ORF">GTG28_20560</name>
</gene>
<name>A0A6L8M245_9VIBR</name>
<dbReference type="EMBL" id="WWEU01000017">
    <property type="protein sequence ID" value="MYM61596.1"/>
    <property type="molecule type" value="Genomic_DNA"/>
</dbReference>
<dbReference type="SUPFAM" id="SSF47413">
    <property type="entry name" value="lambda repressor-like DNA-binding domains"/>
    <property type="match status" value="1"/>
</dbReference>
<organism evidence="2 3">
    <name type="scientific">Vibrio tetraodonis subsp. pristinus</name>
    <dbReference type="NCBI Taxonomy" id="2695891"/>
    <lineage>
        <taxon>Bacteria</taxon>
        <taxon>Pseudomonadati</taxon>
        <taxon>Pseudomonadota</taxon>
        <taxon>Gammaproteobacteria</taxon>
        <taxon>Vibrionales</taxon>
        <taxon>Vibrionaceae</taxon>
        <taxon>Vibrio</taxon>
    </lineage>
</organism>
<accession>A0A6L8M245</accession>
<dbReference type="AlphaFoldDB" id="A0A6L8M245"/>
<dbReference type="SMART" id="SM00530">
    <property type="entry name" value="HTH_XRE"/>
    <property type="match status" value="1"/>
</dbReference>
<dbReference type="RefSeq" id="WP_160933111.1">
    <property type="nucleotide sequence ID" value="NZ_WWEU01000017.1"/>
</dbReference>
<evidence type="ECO:0000259" key="1">
    <source>
        <dbReference type="PROSITE" id="PS50943"/>
    </source>
</evidence>
<dbReference type="PROSITE" id="PS50943">
    <property type="entry name" value="HTH_CROC1"/>
    <property type="match status" value="1"/>
</dbReference>